<dbReference type="EMBL" id="JANAWD010000446">
    <property type="protein sequence ID" value="KAJ3479320.1"/>
    <property type="molecule type" value="Genomic_DNA"/>
</dbReference>
<sequence length="770" mass="85162">MENPTAPNLTQSRIVRLFRPLRARCKQLNVVLGKTPSSSKHSTHITYDSRNRAKKTSRTPTDPPHLQFSITPIPPPRSVALALEDRDRSRALYDIRDCFHNIIQACFGGSATRRTSSQTSSTKKSSIPSLAALAATVVGRTIEKELHESMIEEDEDVSFISQVYEGIPPHHWSHAVLAHALSIILDSCPHHPTLLLALLTTCVEHGLVSEASLLLEKLIFVVTHSPTSPSISPSPLLQITVPMHSEYFIALLKDYTSAQASYPSLSPIGFTRILINVLSEARPGYLEVWISMAIRKLGRRLREEDFVAYTHLCTALAHTIASLRILPKSQTIEYREIMESRLAQWLEAGLKTLRTLKSPSALNATIVLLDSMRELRCSSVFPSPELLNAVQRLAIFCLASPMYPPPPAESAHGLVCLLQELKPSSYTYEPLIRNILQDLGLIMDPPYVLSALEQWASGLRSHSLLTQEVCLWTSALQSIDSCTLAGGTSSSNASPLKSLRVQDFEILRIELLSKVEYAEDNCFGETDSMPVDPSERRNMLGDGDWVWEEMVGTWVKRSPLVVKKTKKAAPLLQRELRSLLPNRASRKRLSDEHASANSGKRQKIEPIKYPTSESSTNPVSSASSSSSSSYRSSRSSKMSRSPSPTRVRGVIVDITPPSSPLSPSLAGGVEVEASWKPSPPTAMRRISNFNSILADAHSNVTVLHRHSKSRTHSKKRHSLPNPLPSHHRSPRKLKPSNLDPKRTVATDLSSDDALNLFAASSPVVTRTQRQ</sequence>
<evidence type="ECO:0000256" key="1">
    <source>
        <dbReference type="SAM" id="MobiDB-lite"/>
    </source>
</evidence>
<reference evidence="2" key="1">
    <citation type="submission" date="2022-07" db="EMBL/GenBank/DDBJ databases">
        <title>Genome Sequence of Physisporinus lineatus.</title>
        <authorList>
            <person name="Buettner E."/>
        </authorList>
    </citation>
    <scope>NUCLEOTIDE SEQUENCE</scope>
    <source>
        <strain evidence="2">VT162</strain>
    </source>
</reference>
<comment type="caution">
    <text evidence="2">The sequence shown here is derived from an EMBL/GenBank/DDBJ whole genome shotgun (WGS) entry which is preliminary data.</text>
</comment>
<feature type="region of interest" description="Disordered" evidence="1">
    <location>
        <begin position="582"/>
        <end position="666"/>
    </location>
</feature>
<feature type="compositionally biased region" description="Basic residues" evidence="1">
    <location>
        <begin position="705"/>
        <end position="718"/>
    </location>
</feature>
<evidence type="ECO:0000313" key="2">
    <source>
        <dbReference type="EMBL" id="KAJ3479320.1"/>
    </source>
</evidence>
<evidence type="ECO:0000313" key="3">
    <source>
        <dbReference type="Proteomes" id="UP001212997"/>
    </source>
</evidence>
<accession>A0AAD5YFL3</accession>
<keyword evidence="3" id="KW-1185">Reference proteome</keyword>
<organism evidence="2 3">
    <name type="scientific">Meripilus lineatus</name>
    <dbReference type="NCBI Taxonomy" id="2056292"/>
    <lineage>
        <taxon>Eukaryota</taxon>
        <taxon>Fungi</taxon>
        <taxon>Dikarya</taxon>
        <taxon>Basidiomycota</taxon>
        <taxon>Agaricomycotina</taxon>
        <taxon>Agaricomycetes</taxon>
        <taxon>Polyporales</taxon>
        <taxon>Meripilaceae</taxon>
        <taxon>Meripilus</taxon>
    </lineage>
</organism>
<feature type="compositionally biased region" description="Basic residues" evidence="1">
    <location>
        <begin position="725"/>
        <end position="734"/>
    </location>
</feature>
<feature type="compositionally biased region" description="Polar residues" evidence="1">
    <location>
        <begin position="35"/>
        <end position="48"/>
    </location>
</feature>
<name>A0AAD5YFL3_9APHY</name>
<protein>
    <submittedName>
        <fullName evidence="2">Uncharacterized protein</fullName>
    </submittedName>
</protein>
<proteinExistence type="predicted"/>
<feature type="compositionally biased region" description="Low complexity" evidence="1">
    <location>
        <begin position="610"/>
        <end position="646"/>
    </location>
</feature>
<dbReference type="AlphaFoldDB" id="A0AAD5YFL3"/>
<feature type="region of interest" description="Disordered" evidence="1">
    <location>
        <begin position="705"/>
        <end position="752"/>
    </location>
</feature>
<dbReference type="Proteomes" id="UP001212997">
    <property type="component" value="Unassembled WGS sequence"/>
</dbReference>
<gene>
    <name evidence="2" type="ORF">NLI96_g9141</name>
</gene>
<feature type="region of interest" description="Disordered" evidence="1">
    <location>
        <begin position="34"/>
        <end position="65"/>
    </location>
</feature>